<keyword evidence="3" id="KW-1185">Reference proteome</keyword>
<dbReference type="EMBL" id="JOJR01000120">
    <property type="protein sequence ID" value="RCN44772.1"/>
    <property type="molecule type" value="Genomic_DNA"/>
</dbReference>
<name>A0A368GK68_ANCCA</name>
<accession>A0A368GK68</accession>
<dbReference type="Proteomes" id="UP000252519">
    <property type="component" value="Unassembled WGS sequence"/>
</dbReference>
<feature type="compositionally biased region" description="Basic and acidic residues" evidence="1">
    <location>
        <begin position="51"/>
        <end position="69"/>
    </location>
</feature>
<evidence type="ECO:0000313" key="3">
    <source>
        <dbReference type="Proteomes" id="UP000252519"/>
    </source>
</evidence>
<evidence type="ECO:0000256" key="1">
    <source>
        <dbReference type="SAM" id="MobiDB-lite"/>
    </source>
</evidence>
<comment type="caution">
    <text evidence="2">The sequence shown here is derived from an EMBL/GenBank/DDBJ whole genome shotgun (WGS) entry which is preliminary data.</text>
</comment>
<proteinExistence type="predicted"/>
<sequence length="107" mass="12411">MAGWAEEEGVEVDPRTCAWECSSCHYATHATKYKCVTSSVMPDSTEENDNDEKPASSRDRTPDVRRPESVEIEDLRKQVAELEMYRIRARLHIQHLREKIHSYKSVC</sequence>
<gene>
    <name evidence="2" type="ORF">ANCCAN_09211</name>
</gene>
<reference evidence="2 3" key="1">
    <citation type="submission" date="2014-10" db="EMBL/GenBank/DDBJ databases">
        <title>Draft genome of the hookworm Ancylostoma caninum.</title>
        <authorList>
            <person name="Mitreva M."/>
        </authorList>
    </citation>
    <scope>NUCLEOTIDE SEQUENCE [LARGE SCALE GENOMIC DNA]</scope>
    <source>
        <strain evidence="2 3">Baltimore</strain>
    </source>
</reference>
<dbReference type="OrthoDB" id="424543at2759"/>
<protein>
    <submittedName>
        <fullName evidence="2">Uncharacterized protein</fullName>
    </submittedName>
</protein>
<organism evidence="2 3">
    <name type="scientific">Ancylostoma caninum</name>
    <name type="common">Dog hookworm</name>
    <dbReference type="NCBI Taxonomy" id="29170"/>
    <lineage>
        <taxon>Eukaryota</taxon>
        <taxon>Metazoa</taxon>
        <taxon>Ecdysozoa</taxon>
        <taxon>Nematoda</taxon>
        <taxon>Chromadorea</taxon>
        <taxon>Rhabditida</taxon>
        <taxon>Rhabditina</taxon>
        <taxon>Rhabditomorpha</taxon>
        <taxon>Strongyloidea</taxon>
        <taxon>Ancylostomatidae</taxon>
        <taxon>Ancylostomatinae</taxon>
        <taxon>Ancylostoma</taxon>
    </lineage>
</organism>
<evidence type="ECO:0000313" key="2">
    <source>
        <dbReference type="EMBL" id="RCN44772.1"/>
    </source>
</evidence>
<feature type="region of interest" description="Disordered" evidence="1">
    <location>
        <begin position="39"/>
        <end position="69"/>
    </location>
</feature>
<dbReference type="AlphaFoldDB" id="A0A368GK68"/>